<feature type="transmembrane region" description="Helical" evidence="5">
    <location>
        <begin position="7"/>
        <end position="25"/>
    </location>
</feature>
<dbReference type="RefSeq" id="WP_231419497.1">
    <property type="nucleotide sequence ID" value="NZ_CP126446.1"/>
</dbReference>
<evidence type="ECO:0000256" key="2">
    <source>
        <dbReference type="ARBA" id="ARBA00022692"/>
    </source>
</evidence>
<gene>
    <name evidence="6" type="ORF">QNI29_20395</name>
</gene>
<dbReference type="Proteomes" id="UP001236652">
    <property type="component" value="Chromosome"/>
</dbReference>
<reference evidence="6 7" key="1">
    <citation type="submission" date="2023-05" db="EMBL/GenBank/DDBJ databases">
        <title>Comparative genomics reveals the evidence of polycyclic aromatic hydrocarbons degradation in moderately halophilic genus Pontibacillus.</title>
        <authorList>
            <person name="Yang H."/>
            <person name="Qian Z."/>
        </authorList>
    </citation>
    <scope>NUCLEOTIDE SEQUENCE [LARGE SCALE GENOMIC DNA]</scope>
    <source>
        <strain evidence="7">HN14</strain>
    </source>
</reference>
<evidence type="ECO:0000256" key="1">
    <source>
        <dbReference type="ARBA" id="ARBA00004141"/>
    </source>
</evidence>
<dbReference type="InterPro" id="IPR027359">
    <property type="entry name" value="Volt_channel_dom_sf"/>
</dbReference>
<dbReference type="Gene3D" id="1.20.120.350">
    <property type="entry name" value="Voltage-gated potassium channels. Chain C"/>
    <property type="match status" value="1"/>
</dbReference>
<feature type="transmembrane region" description="Helical" evidence="5">
    <location>
        <begin position="165"/>
        <end position="187"/>
    </location>
</feature>
<dbReference type="SUPFAM" id="SSF81324">
    <property type="entry name" value="Voltage-gated potassium channels"/>
    <property type="match status" value="1"/>
</dbReference>
<evidence type="ECO:0000256" key="4">
    <source>
        <dbReference type="ARBA" id="ARBA00023136"/>
    </source>
</evidence>
<evidence type="ECO:0000256" key="3">
    <source>
        <dbReference type="ARBA" id="ARBA00022989"/>
    </source>
</evidence>
<feature type="transmembrane region" description="Helical" evidence="5">
    <location>
        <begin position="31"/>
        <end position="51"/>
    </location>
</feature>
<comment type="subcellular location">
    <subcellularLocation>
        <location evidence="1">Membrane</location>
        <topology evidence="1">Multi-pass membrane protein</topology>
    </subcellularLocation>
</comment>
<keyword evidence="4 5" id="KW-0472">Membrane</keyword>
<keyword evidence="3 5" id="KW-1133">Transmembrane helix</keyword>
<sequence length="213" mass="24880">MKIFKRLYEGIMVLLVMVTIMTLWSDRPYDSVVNWIVWGIFMIDFLIRLVLTKNKWEFVKQNPFLVVAVIPFDQFFQMARIVRIIYLFRIKTITKYYVEPLINRLTYKSKIVLFGLMATLLAIESSLLWMAEGEISTFSDAFLMIGRQLLFFGHQSGISLSTFSIIMLVFTSILGVVLHGLALQWIIEKGERVVKGRLKSSERHQDLQKDLTK</sequence>
<protein>
    <submittedName>
        <fullName evidence="6">Transporter</fullName>
    </submittedName>
</protein>
<keyword evidence="2 5" id="KW-0812">Transmembrane</keyword>
<evidence type="ECO:0000256" key="5">
    <source>
        <dbReference type="SAM" id="Phobius"/>
    </source>
</evidence>
<proteinExistence type="predicted"/>
<accession>A0ABY8UZT4</accession>
<feature type="transmembrane region" description="Helical" evidence="5">
    <location>
        <begin position="111"/>
        <end position="131"/>
    </location>
</feature>
<evidence type="ECO:0000313" key="7">
    <source>
        <dbReference type="Proteomes" id="UP001236652"/>
    </source>
</evidence>
<name>A0ABY8UZT4_9BACI</name>
<dbReference type="EMBL" id="CP126446">
    <property type="protein sequence ID" value="WIF98054.1"/>
    <property type="molecule type" value="Genomic_DNA"/>
</dbReference>
<keyword evidence="7" id="KW-1185">Reference proteome</keyword>
<organism evidence="6 7">
    <name type="scientific">Pontibacillus chungwhensis</name>
    <dbReference type="NCBI Taxonomy" id="265426"/>
    <lineage>
        <taxon>Bacteria</taxon>
        <taxon>Bacillati</taxon>
        <taxon>Bacillota</taxon>
        <taxon>Bacilli</taxon>
        <taxon>Bacillales</taxon>
        <taxon>Bacillaceae</taxon>
        <taxon>Pontibacillus</taxon>
    </lineage>
</organism>
<evidence type="ECO:0000313" key="6">
    <source>
        <dbReference type="EMBL" id="WIF98054.1"/>
    </source>
</evidence>